<proteinExistence type="predicted"/>
<evidence type="ECO:0008006" key="3">
    <source>
        <dbReference type="Google" id="ProtNLM"/>
    </source>
</evidence>
<organism evidence="1 2">
    <name type="scientific">Mucilaginibacter gossypii</name>
    <dbReference type="NCBI Taxonomy" id="551996"/>
    <lineage>
        <taxon>Bacteria</taxon>
        <taxon>Pseudomonadati</taxon>
        <taxon>Bacteroidota</taxon>
        <taxon>Sphingobacteriia</taxon>
        <taxon>Sphingobacteriales</taxon>
        <taxon>Sphingobacteriaceae</taxon>
        <taxon>Mucilaginibacter</taxon>
    </lineage>
</organism>
<evidence type="ECO:0000313" key="1">
    <source>
        <dbReference type="EMBL" id="SDH50718.1"/>
    </source>
</evidence>
<reference evidence="2" key="1">
    <citation type="submission" date="2016-10" db="EMBL/GenBank/DDBJ databases">
        <authorList>
            <person name="Varghese N."/>
            <person name="Submissions S."/>
        </authorList>
    </citation>
    <scope>NUCLEOTIDE SEQUENCE [LARGE SCALE GENOMIC DNA]</scope>
    <source>
        <strain evidence="2">Gh-67</strain>
    </source>
</reference>
<name>A0A1G8CYW9_9SPHI</name>
<gene>
    <name evidence="1" type="ORF">SAMN05192573_11078</name>
</gene>
<evidence type="ECO:0000313" key="2">
    <source>
        <dbReference type="Proteomes" id="UP000199705"/>
    </source>
</evidence>
<protein>
    <recommendedName>
        <fullName evidence="3">Porin</fullName>
    </recommendedName>
</protein>
<dbReference type="RefSeq" id="WP_091170566.1">
    <property type="nucleotide sequence ID" value="NZ_FNCG01000010.1"/>
</dbReference>
<keyword evidence="2" id="KW-1185">Reference proteome</keyword>
<dbReference type="Proteomes" id="UP000199705">
    <property type="component" value="Unassembled WGS sequence"/>
</dbReference>
<dbReference type="AlphaFoldDB" id="A0A1G8CYW9"/>
<sequence>MKTKQYIRKISFSVILALTIGIAYGQGGSPSYTDGLTIKLDSTGQKYVRFLVWTDFRARYSELNPGTAVNGIAKDNILDFSVRQFRFALYSQLSQRYLVLGTIGIDNQSFSSGGSAGGGNTGNGGATFNGTLGKKPSLYVHELWNEYTIVPDNDFATHKRNFASLYIGTGLHYWVGISRMSSLSSFNFLAIDAPIYNWPLIDNSDQLGRQVGIYLKGVIGPVTYRWAVNKPFTVITPAVAYAKPNAPELNYAVDNNANGNLSTTGYAAWQFFDKENTLVPYTTGTYVGTKKVLNIGVGYYYTGKGTTTQVNNTATSPLINHNISIWAADVFADLPFGGKRQNWAFTGYSVYYHDDFGPNYLRNGSIMNENVGPAQNYTGVVSQAGYGNVAPIIGTGSSWFTQVGLLLPKTLLKTDVVRLQPFAEYSLQQFERYGSSKFTWWSAGGNVYLDGHHAKISFKYQTRPIVVNNQQAFSKGSYVIATQVFL</sequence>
<dbReference type="EMBL" id="FNCG01000010">
    <property type="protein sequence ID" value="SDH50718.1"/>
    <property type="molecule type" value="Genomic_DNA"/>
</dbReference>
<accession>A0A1G8CYW9</accession>
<dbReference type="STRING" id="551996.SAMN05192573_11078"/>